<protein>
    <submittedName>
        <fullName evidence="2">Uncharacterized protein</fullName>
    </submittedName>
</protein>
<proteinExistence type="predicted"/>
<dbReference type="RefSeq" id="XP_019011608.1">
    <property type="nucleotide sequence ID" value="XM_019155454.1"/>
</dbReference>
<dbReference type="EMBL" id="CP144525">
    <property type="protein sequence ID" value="WWC71427.1"/>
    <property type="molecule type" value="Genomic_DNA"/>
</dbReference>
<dbReference type="EMBL" id="KI894010">
    <property type="protein sequence ID" value="OCF50389.1"/>
    <property type="molecule type" value="Genomic_DNA"/>
</dbReference>
<sequence length="262" mass="28606">MPKVTWDEPSDRLVLTNTPNPKKLQKQPKGVRFTSPITDEEVFGAEAYPTPDPTPEKTKLLSNKGVKKKPSWIHWPFQSNHHSGSTSNQQIKLPTMNDTPSPTGSDCSWHHHSSYFPEYTPIYPPVNPSTIYPTLYNLTEAEKQAQEHTRKVGHSVVVHYPMLPTWAEYGGQTDKSKNGWQTANNSLVNGWNGYGWTEDNLPKTGELTFGKPAPIGEPLEGAKKKKKKKKKKGGAGGGGGGGGGGDEGGEDDEEGGEDEEAG</sequence>
<reference evidence="2" key="3">
    <citation type="submission" date="2016-07" db="EMBL/GenBank/DDBJ databases">
        <title>Evolution of pathogenesis and genome organization in the Tremellales.</title>
        <authorList>
            <person name="Cuomo C."/>
            <person name="Litvintseva A."/>
            <person name="Heitman J."/>
            <person name="Chen Y."/>
            <person name="Sun S."/>
            <person name="Springer D."/>
            <person name="Dromer F."/>
            <person name="Young S."/>
            <person name="Zeng Q."/>
            <person name="Chapman S."/>
            <person name="Gujja S."/>
            <person name="Saif S."/>
            <person name="Birren B."/>
        </authorList>
    </citation>
    <scope>NUCLEOTIDE SEQUENCE</scope>
    <source>
        <strain evidence="2">CBS 10737</strain>
    </source>
</reference>
<dbReference type="OrthoDB" id="2564438at2759"/>
<gene>
    <name evidence="2" type="ORF">I206_03710</name>
    <name evidence="3" type="ORF">I206_105383</name>
</gene>
<feature type="region of interest" description="Disordered" evidence="1">
    <location>
        <begin position="1"/>
        <end position="63"/>
    </location>
</feature>
<reference evidence="2" key="1">
    <citation type="submission" date="2013-07" db="EMBL/GenBank/DDBJ databases">
        <title>The Genome Sequence of Cryptococcus pinus CBS10737.</title>
        <authorList>
            <consortium name="The Broad Institute Genome Sequencing Platform"/>
            <person name="Cuomo C."/>
            <person name="Litvintseva A."/>
            <person name="Chen Y."/>
            <person name="Heitman J."/>
            <person name="Sun S."/>
            <person name="Springer D."/>
            <person name="Dromer F."/>
            <person name="Young S.K."/>
            <person name="Zeng Q."/>
            <person name="Gargeya S."/>
            <person name="Fitzgerald M."/>
            <person name="Abouelleil A."/>
            <person name="Alvarado L."/>
            <person name="Berlin A.M."/>
            <person name="Chapman S.B."/>
            <person name="Dewar J."/>
            <person name="Goldberg J."/>
            <person name="Griggs A."/>
            <person name="Gujja S."/>
            <person name="Hansen M."/>
            <person name="Howarth C."/>
            <person name="Imamovic A."/>
            <person name="Larimer J."/>
            <person name="McCowan C."/>
            <person name="Murphy C."/>
            <person name="Pearson M."/>
            <person name="Priest M."/>
            <person name="Roberts A."/>
            <person name="Saif S."/>
            <person name="Shea T."/>
            <person name="Sykes S."/>
            <person name="Wortman J."/>
            <person name="Nusbaum C."/>
            <person name="Birren B."/>
        </authorList>
    </citation>
    <scope>NUCLEOTIDE SEQUENCE [LARGE SCALE GENOMIC DNA]</scope>
    <source>
        <strain evidence="2">CBS 10737</strain>
    </source>
</reference>
<reference evidence="3" key="4">
    <citation type="submission" date="2024-02" db="EMBL/GenBank/DDBJ databases">
        <title>Comparative genomics of Cryptococcus and Kwoniella reveals pathogenesis evolution and contrasting modes of karyotype evolution via chromosome fusion or intercentromeric recombination.</title>
        <authorList>
            <person name="Coelho M.A."/>
            <person name="David-Palma M."/>
            <person name="Shea T."/>
            <person name="Bowers K."/>
            <person name="McGinley-Smith S."/>
            <person name="Mohammad A.W."/>
            <person name="Gnirke A."/>
            <person name="Yurkov A.M."/>
            <person name="Nowrousian M."/>
            <person name="Sun S."/>
            <person name="Cuomo C.A."/>
            <person name="Heitman J."/>
        </authorList>
    </citation>
    <scope>NUCLEOTIDE SEQUENCE</scope>
    <source>
        <strain evidence="3">CBS 10737</strain>
    </source>
</reference>
<feature type="compositionally biased region" description="Acidic residues" evidence="1">
    <location>
        <begin position="247"/>
        <end position="262"/>
    </location>
</feature>
<evidence type="ECO:0000313" key="2">
    <source>
        <dbReference type="EMBL" id="OCF50389.1"/>
    </source>
</evidence>
<evidence type="ECO:0000313" key="4">
    <source>
        <dbReference type="Proteomes" id="UP000094020"/>
    </source>
</evidence>
<organism evidence="2">
    <name type="scientific">Kwoniella pini CBS 10737</name>
    <dbReference type="NCBI Taxonomy" id="1296096"/>
    <lineage>
        <taxon>Eukaryota</taxon>
        <taxon>Fungi</taxon>
        <taxon>Dikarya</taxon>
        <taxon>Basidiomycota</taxon>
        <taxon>Agaricomycotina</taxon>
        <taxon>Tremellomycetes</taxon>
        <taxon>Tremellales</taxon>
        <taxon>Cryptococcaceae</taxon>
        <taxon>Kwoniella</taxon>
    </lineage>
</organism>
<evidence type="ECO:0000256" key="1">
    <source>
        <dbReference type="SAM" id="MobiDB-lite"/>
    </source>
</evidence>
<feature type="compositionally biased region" description="Basic and acidic residues" evidence="1">
    <location>
        <begin position="1"/>
        <end position="11"/>
    </location>
</feature>
<feature type="compositionally biased region" description="Gly residues" evidence="1">
    <location>
        <begin position="234"/>
        <end position="246"/>
    </location>
</feature>
<dbReference type="AlphaFoldDB" id="A0A1B9I4F2"/>
<name>A0A1B9I4F2_9TREE</name>
<dbReference type="GeneID" id="30172079"/>
<keyword evidence="4" id="KW-1185">Reference proteome</keyword>
<feature type="region of interest" description="Disordered" evidence="1">
    <location>
        <begin position="205"/>
        <end position="262"/>
    </location>
</feature>
<evidence type="ECO:0000313" key="3">
    <source>
        <dbReference type="EMBL" id="WWC71427.1"/>
    </source>
</evidence>
<accession>A0A1B9I4F2</accession>
<dbReference type="Proteomes" id="UP000094020">
    <property type="component" value="Chromosome 7"/>
</dbReference>
<feature type="compositionally biased region" description="Basic residues" evidence="1">
    <location>
        <begin position="223"/>
        <end position="233"/>
    </location>
</feature>
<reference evidence="3" key="2">
    <citation type="submission" date="2013-07" db="EMBL/GenBank/DDBJ databases">
        <authorList>
            <consortium name="The Broad Institute Genome Sequencing Platform"/>
            <person name="Cuomo C."/>
            <person name="Litvintseva A."/>
            <person name="Chen Y."/>
            <person name="Heitman J."/>
            <person name="Sun S."/>
            <person name="Springer D."/>
            <person name="Dromer F."/>
            <person name="Young S.K."/>
            <person name="Zeng Q."/>
            <person name="Gargeya S."/>
            <person name="Fitzgerald M."/>
            <person name="Abouelleil A."/>
            <person name="Alvarado L."/>
            <person name="Berlin A.M."/>
            <person name="Chapman S.B."/>
            <person name="Dewar J."/>
            <person name="Goldberg J."/>
            <person name="Griggs A."/>
            <person name="Gujja S."/>
            <person name="Hansen M."/>
            <person name="Howarth C."/>
            <person name="Imamovic A."/>
            <person name="Larimer J."/>
            <person name="McCowan C."/>
            <person name="Murphy C."/>
            <person name="Pearson M."/>
            <person name="Priest M."/>
            <person name="Roberts A."/>
            <person name="Saif S."/>
            <person name="Shea T."/>
            <person name="Sykes S."/>
            <person name="Wortman J."/>
            <person name="Nusbaum C."/>
            <person name="Birren B."/>
        </authorList>
    </citation>
    <scope>NUCLEOTIDE SEQUENCE</scope>
    <source>
        <strain evidence="3">CBS 10737</strain>
    </source>
</reference>
<dbReference type="STRING" id="1296096.A0A1B9I4F2"/>
<dbReference type="KEGG" id="kpin:30172079"/>